<dbReference type="RefSeq" id="WP_045362902.1">
    <property type="nucleotide sequence ID" value="NZ_BBPA01000077.1"/>
</dbReference>
<dbReference type="AlphaFoldDB" id="A0A0A1W2A6"/>
<dbReference type="GO" id="GO:0006865">
    <property type="term" value="P:amino acid transport"/>
    <property type="evidence" value="ECO:0007669"/>
    <property type="project" value="TreeGrafter"/>
</dbReference>
<feature type="signal peptide" evidence="4">
    <location>
        <begin position="1"/>
        <end position="24"/>
    </location>
</feature>
<evidence type="ECO:0000256" key="1">
    <source>
        <dbReference type="ARBA" id="ARBA00010333"/>
    </source>
</evidence>
<evidence type="ECO:0000256" key="4">
    <source>
        <dbReference type="SAM" id="SignalP"/>
    </source>
</evidence>
<comment type="caution">
    <text evidence="6">The sequence shown here is derived from an EMBL/GenBank/DDBJ whole genome shotgun (WGS) entry which is preliminary data.</text>
</comment>
<keyword evidence="2" id="KW-0813">Transport</keyword>
<evidence type="ECO:0000313" key="7">
    <source>
        <dbReference type="Proteomes" id="UP000030321"/>
    </source>
</evidence>
<feature type="chain" id="PRO_5001982106" description="Solute-binding protein family 3/N-terminal domain-containing protein" evidence="4">
    <location>
        <begin position="25"/>
        <end position="299"/>
    </location>
</feature>
<dbReference type="GO" id="GO:0030288">
    <property type="term" value="C:outer membrane-bounded periplasmic space"/>
    <property type="evidence" value="ECO:0007669"/>
    <property type="project" value="TreeGrafter"/>
</dbReference>
<evidence type="ECO:0000259" key="5">
    <source>
        <dbReference type="SMART" id="SM00062"/>
    </source>
</evidence>
<accession>A0A0A1W2A6</accession>
<dbReference type="InterPro" id="IPR026358">
    <property type="entry name" value="Orph_peri_GRRM"/>
</dbReference>
<dbReference type="InterPro" id="IPR001638">
    <property type="entry name" value="Solute-binding_3/MltF_N"/>
</dbReference>
<comment type="similarity">
    <text evidence="1">Belongs to the bacterial solute-binding protein 3 family.</text>
</comment>
<dbReference type="SUPFAM" id="SSF53850">
    <property type="entry name" value="Periplasmic binding protein-like II"/>
    <property type="match status" value="1"/>
</dbReference>
<dbReference type="SMART" id="SM00062">
    <property type="entry name" value="PBPb"/>
    <property type="match status" value="1"/>
</dbReference>
<evidence type="ECO:0000256" key="2">
    <source>
        <dbReference type="ARBA" id="ARBA00022448"/>
    </source>
</evidence>
<evidence type="ECO:0000256" key="3">
    <source>
        <dbReference type="ARBA" id="ARBA00022729"/>
    </source>
</evidence>
<dbReference type="PANTHER" id="PTHR30085:SF6">
    <property type="entry name" value="ABC TRANSPORTER GLUTAMINE-BINDING PROTEIN GLNH"/>
    <property type="match status" value="1"/>
</dbReference>
<proteinExistence type="inferred from homology"/>
<dbReference type="NCBIfam" id="TIGR04262">
    <property type="entry name" value="orph_peri_GRRM"/>
    <property type="match status" value="1"/>
</dbReference>
<feature type="domain" description="Solute-binding protein family 3/N-terminal" evidence="5">
    <location>
        <begin position="36"/>
        <end position="269"/>
    </location>
</feature>
<evidence type="ECO:0000313" key="6">
    <source>
        <dbReference type="EMBL" id="GAL95868.1"/>
    </source>
</evidence>
<dbReference type="Proteomes" id="UP000030321">
    <property type="component" value="Unassembled WGS sequence"/>
</dbReference>
<organism evidence="6 7">
    <name type="scientific">Microcystis aeruginosa NIES-44</name>
    <dbReference type="NCBI Taxonomy" id="449439"/>
    <lineage>
        <taxon>Bacteria</taxon>
        <taxon>Bacillati</taxon>
        <taxon>Cyanobacteriota</taxon>
        <taxon>Cyanophyceae</taxon>
        <taxon>Oscillatoriophycideae</taxon>
        <taxon>Chroococcales</taxon>
        <taxon>Microcystaceae</taxon>
        <taxon>Microcystis</taxon>
    </lineage>
</organism>
<dbReference type="CDD" id="cd13688">
    <property type="entry name" value="PBP2_GltI_DEBP"/>
    <property type="match status" value="1"/>
</dbReference>
<dbReference type="Pfam" id="PF00497">
    <property type="entry name" value="SBP_bac_3"/>
    <property type="match status" value="1"/>
</dbReference>
<keyword evidence="3 4" id="KW-0732">Signal</keyword>
<name>A0A0A1W2A6_MICAE</name>
<dbReference type="EMBL" id="BBPA01000077">
    <property type="protein sequence ID" value="GAL95868.1"/>
    <property type="molecule type" value="Genomic_DNA"/>
</dbReference>
<dbReference type="InterPro" id="IPR051455">
    <property type="entry name" value="Bact_solute-bind_prot3"/>
</dbReference>
<protein>
    <recommendedName>
        <fullName evidence="5">Solute-binding protein family 3/N-terminal domain-containing protein</fullName>
    </recommendedName>
</protein>
<dbReference type="Gene3D" id="3.40.190.10">
    <property type="entry name" value="Periplasmic binding protein-like II"/>
    <property type="match status" value="2"/>
</dbReference>
<dbReference type="GO" id="GO:0005576">
    <property type="term" value="C:extracellular region"/>
    <property type="evidence" value="ECO:0007669"/>
    <property type="project" value="TreeGrafter"/>
</dbReference>
<sequence length="299" mass="33314">MKRTLAVMTMTVALTLTSNHSSLAGAIFDRIQKTGVITAGARKDAIPFGFVNSQGKWVGYSLDMLELIRKETERKLGKPIKLKIVEITPQNRFEKLKTGVIDIECGSTTFTWKRENEVDFSVSYFASGTQLLTRKGSNLDDIGSLAGRRIGVIANTTNEAVIKTQQPAAILVKVKNRGEGLQKLEAGEIDGFASDGITLEGLRKSAKNPNNLAIVPSYPYAYESYACTLPENDSKWRDTVNYTLLKFMEGIVSDQQQAVTIYERWFGEDGVVPYSRETINDYFQGIVNTYEWIPLTVFP</sequence>
<reference evidence="7" key="1">
    <citation type="journal article" date="2015" name="Genome">
        <title>Whole Genome Sequence of the Non-Microcystin-Producing Microcystis aeruginosa Strain NIES-44.</title>
        <authorList>
            <person name="Okano K."/>
            <person name="Miyata N."/>
            <person name="Ozaki Y."/>
        </authorList>
    </citation>
    <scope>NUCLEOTIDE SEQUENCE [LARGE SCALE GENOMIC DNA]</scope>
    <source>
        <strain evidence="7">NIES-44</strain>
    </source>
</reference>
<dbReference type="PANTHER" id="PTHR30085">
    <property type="entry name" value="AMINO ACID ABC TRANSPORTER PERMEASE"/>
    <property type="match status" value="1"/>
</dbReference>
<gene>
    <name evidence="6" type="ORF">N44_04724</name>
</gene>